<keyword evidence="5 9" id="KW-0547">Nucleotide-binding</keyword>
<dbReference type="NCBIfam" id="NF002772">
    <property type="entry name" value="PRK02862.1"/>
    <property type="match status" value="1"/>
</dbReference>
<evidence type="ECO:0000313" key="12">
    <source>
        <dbReference type="Proteomes" id="UP000190056"/>
    </source>
</evidence>
<dbReference type="PANTHER" id="PTHR43523">
    <property type="entry name" value="GLUCOSE-1-PHOSPHATE ADENYLYLTRANSFERASE-RELATED"/>
    <property type="match status" value="1"/>
</dbReference>
<keyword evidence="7 9" id="KW-0320">Glycogen biosynthesis</keyword>
<evidence type="ECO:0000256" key="1">
    <source>
        <dbReference type="ARBA" id="ARBA00010443"/>
    </source>
</evidence>
<dbReference type="InterPro" id="IPR005836">
    <property type="entry name" value="ADP_Glu_pyroP_CS"/>
</dbReference>
<keyword evidence="3 9" id="KW-0808">Transferase</keyword>
<dbReference type="InterPro" id="IPR005835">
    <property type="entry name" value="NTP_transferase_dom"/>
</dbReference>
<dbReference type="PROSITE" id="PS00810">
    <property type="entry name" value="ADP_GLC_PYROPHOSPH_3"/>
    <property type="match status" value="1"/>
</dbReference>
<organism evidence="11 12">
    <name type="scientific">Cylindrospermopsis raciborskii CENA302</name>
    <dbReference type="NCBI Taxonomy" id="1170768"/>
    <lineage>
        <taxon>Bacteria</taxon>
        <taxon>Bacillati</taxon>
        <taxon>Cyanobacteriota</taxon>
        <taxon>Cyanophyceae</taxon>
        <taxon>Nostocales</taxon>
        <taxon>Aphanizomenonaceae</taxon>
        <taxon>Cylindrospermopsis</taxon>
    </lineage>
</organism>
<comment type="catalytic activity">
    <reaction evidence="9">
        <text>alpha-D-glucose 1-phosphate + ATP + H(+) = ADP-alpha-D-glucose + diphosphate</text>
        <dbReference type="Rhea" id="RHEA:12120"/>
        <dbReference type="ChEBI" id="CHEBI:15378"/>
        <dbReference type="ChEBI" id="CHEBI:30616"/>
        <dbReference type="ChEBI" id="CHEBI:33019"/>
        <dbReference type="ChEBI" id="CHEBI:57498"/>
        <dbReference type="ChEBI" id="CHEBI:58601"/>
        <dbReference type="EC" id="2.7.7.27"/>
    </reaction>
</comment>
<dbReference type="EC" id="2.7.7.27" evidence="9"/>
<dbReference type="GO" id="GO:0031470">
    <property type="term" value="C:carboxysome"/>
    <property type="evidence" value="ECO:0007669"/>
    <property type="project" value="UniProtKB-ARBA"/>
</dbReference>
<dbReference type="GO" id="GO:0005978">
    <property type="term" value="P:glycogen biosynthetic process"/>
    <property type="evidence" value="ECO:0007669"/>
    <property type="project" value="UniProtKB-UniRule"/>
</dbReference>
<name>A0A9Q5W9S4_9CYAN</name>
<dbReference type="Pfam" id="PF00483">
    <property type="entry name" value="NTP_transferase"/>
    <property type="match status" value="1"/>
</dbReference>
<evidence type="ECO:0000256" key="9">
    <source>
        <dbReference type="HAMAP-Rule" id="MF_00624"/>
    </source>
</evidence>
<reference evidence="11 12" key="1">
    <citation type="submission" date="2017-01" db="EMBL/GenBank/DDBJ databases">
        <authorList>
            <person name="Abreu V.A."/>
            <person name="Popin R.V."/>
            <person name="Rigonato J."/>
            <person name="Andreote A.P."/>
            <person name="Schaker P.C."/>
            <person name="Hoff-Risseti C."/>
            <person name="Alvarenga D.O."/>
            <person name="Varani A.M."/>
            <person name="Fiore M.F."/>
        </authorList>
    </citation>
    <scope>NUCLEOTIDE SEQUENCE [LARGE SCALE GENOMIC DNA]</scope>
    <source>
        <strain evidence="11 12">CENA302</strain>
    </source>
</reference>
<dbReference type="NCBIfam" id="TIGR02091">
    <property type="entry name" value="glgC"/>
    <property type="match status" value="1"/>
</dbReference>
<comment type="similarity">
    <text evidence="1 9">Belongs to the bacterial/plant glucose-1-phosphate adenylyltransferase family.</text>
</comment>
<proteinExistence type="inferred from homology"/>
<evidence type="ECO:0000256" key="7">
    <source>
        <dbReference type="ARBA" id="ARBA00023056"/>
    </source>
</evidence>
<dbReference type="GO" id="GO:0043886">
    <property type="term" value="F:structural constituent of carboxysome shell"/>
    <property type="evidence" value="ECO:0007669"/>
    <property type="project" value="UniProtKB-ARBA"/>
</dbReference>
<dbReference type="GO" id="GO:0008878">
    <property type="term" value="F:glucose-1-phosphate adenylyltransferase activity"/>
    <property type="evidence" value="ECO:0007669"/>
    <property type="project" value="UniProtKB-UniRule"/>
</dbReference>
<comment type="caution">
    <text evidence="11">The sequence shown here is derived from an EMBL/GenBank/DDBJ whole genome shotgun (WGS) entry which is preliminary data.</text>
</comment>
<dbReference type="AlphaFoldDB" id="A0A9Q5W9S4"/>
<keyword evidence="8 9" id="KW-0119">Carbohydrate metabolism</keyword>
<dbReference type="CDD" id="cd04651">
    <property type="entry name" value="LbH_G1P_AT_C"/>
    <property type="match status" value="1"/>
</dbReference>
<feature type="binding site" evidence="9">
    <location>
        <position position="162"/>
    </location>
    <ligand>
        <name>alpha-D-glucose 1-phosphate</name>
        <dbReference type="ChEBI" id="CHEBI:58601"/>
    </ligand>
</feature>
<evidence type="ECO:0000256" key="3">
    <source>
        <dbReference type="ARBA" id="ARBA00022679"/>
    </source>
</evidence>
<dbReference type="Proteomes" id="UP000190056">
    <property type="component" value="Unassembled WGS sequence"/>
</dbReference>
<dbReference type="PROSITE" id="PS00808">
    <property type="entry name" value="ADP_GLC_PYROPHOSPH_1"/>
    <property type="match status" value="1"/>
</dbReference>
<dbReference type="RefSeq" id="WP_061545838.1">
    <property type="nucleotide sequence ID" value="NZ_MTPU01000034.1"/>
</dbReference>
<evidence type="ECO:0000256" key="6">
    <source>
        <dbReference type="ARBA" id="ARBA00022840"/>
    </source>
</evidence>
<evidence type="ECO:0000256" key="2">
    <source>
        <dbReference type="ARBA" id="ARBA00022600"/>
    </source>
</evidence>
<comment type="subunit">
    <text evidence="9">Homotetramer.</text>
</comment>
<evidence type="ECO:0000256" key="4">
    <source>
        <dbReference type="ARBA" id="ARBA00022695"/>
    </source>
</evidence>
<sequence length="429" mass="48264">MKRVLAIILGGGAGTRLYPLTKLRAKPAVPVAGKYRLIDIPVSNCINSEIFKIYVLTQFNSASLNRHIARAYNFSGFSDGFVEVLAAQQTPENPNWFQGTADAVRQYIWMLQEWDVDEFLILSGDHLYRMDYRLFVQRHRETNADITLSVIPIDGRRASDFGLMKIDNGGRVIDFSEKPKGEALAKMQVDTTILGLTSEEARSQPYIASMGIYVFKKDVLIKLLRESLEKTDFGKEIIPDAAKDHNVQAYLFDGYWEDIGTIEAFYNANLALTQQPVPPFSFYDEEAPIYTRARYLPPSKLLDCDIKESMIGEGCILKNCRIQHSVLGVRSRVESGSIVEESLIMGSDFYQPSVERVCNLDKGDIPLGIGTDTIIRRAIIDKNARIGHNVRIINKDNVQEAEREKQGFYIRSGIVVVLKNAVIPDGTII</sequence>
<accession>A0A9Q5W9S4</accession>
<dbReference type="PROSITE" id="PS00809">
    <property type="entry name" value="ADP_GLC_PYROPHOSPH_2"/>
    <property type="match status" value="1"/>
</dbReference>
<dbReference type="InterPro" id="IPR011004">
    <property type="entry name" value="Trimer_LpxA-like_sf"/>
</dbReference>
<keyword evidence="6 9" id="KW-0067">ATP-binding</keyword>
<dbReference type="SUPFAM" id="SSF53448">
    <property type="entry name" value="Nucleotide-diphospho-sugar transferases"/>
    <property type="match status" value="1"/>
</dbReference>
<dbReference type="GO" id="GO:0005524">
    <property type="term" value="F:ATP binding"/>
    <property type="evidence" value="ECO:0007669"/>
    <property type="project" value="UniProtKB-KW"/>
</dbReference>
<dbReference type="PANTHER" id="PTHR43523:SF12">
    <property type="entry name" value="GLUCOSE-1-PHOSPHATE ADENYLYLTRANSFERASE LARGE SUBUNIT 1, CHLOROPLASTIC-RELATED"/>
    <property type="match status" value="1"/>
</dbReference>
<dbReference type="CDD" id="cd02508">
    <property type="entry name" value="ADP_Glucose_PP"/>
    <property type="match status" value="1"/>
</dbReference>
<gene>
    <name evidence="9" type="primary">glgC</name>
    <name evidence="11" type="ORF">CENA302_07830</name>
</gene>
<dbReference type="Pfam" id="PF25247">
    <property type="entry name" value="LbH_GLGC"/>
    <property type="match status" value="1"/>
</dbReference>
<evidence type="ECO:0000256" key="8">
    <source>
        <dbReference type="ARBA" id="ARBA00023277"/>
    </source>
</evidence>
<feature type="binding site" evidence="9">
    <location>
        <begin position="177"/>
        <end position="178"/>
    </location>
    <ligand>
        <name>alpha-D-glucose 1-phosphate</name>
        <dbReference type="ChEBI" id="CHEBI:58601"/>
    </ligand>
</feature>
<dbReference type="SUPFAM" id="SSF51161">
    <property type="entry name" value="Trimeric LpxA-like enzymes"/>
    <property type="match status" value="1"/>
</dbReference>
<dbReference type="InterPro" id="IPR011831">
    <property type="entry name" value="ADP-Glc_PPase"/>
</dbReference>
<keyword evidence="2 9" id="KW-0321">Glycogen metabolism</keyword>
<evidence type="ECO:0000256" key="5">
    <source>
        <dbReference type="ARBA" id="ARBA00022741"/>
    </source>
</evidence>
<feature type="site" description="Could play a key role in the communication between the regulatory and the substrate sites" evidence="9">
    <location>
        <position position="96"/>
    </location>
</feature>
<dbReference type="FunFam" id="3.90.550.10:FF:000030">
    <property type="entry name" value="Glucose-1-phosphate adenylyltransferase"/>
    <property type="match status" value="1"/>
</dbReference>
<dbReference type="Gene3D" id="3.90.550.10">
    <property type="entry name" value="Spore Coat Polysaccharide Biosynthesis Protein SpsA, Chain A"/>
    <property type="match status" value="1"/>
</dbReference>
<dbReference type="HAMAP" id="MF_00624">
    <property type="entry name" value="GlgC"/>
    <property type="match status" value="1"/>
</dbReference>
<comment type="pathway">
    <text evidence="9">Glycan biosynthesis; glycogen biosynthesis.</text>
</comment>
<dbReference type="EMBL" id="MTPU01000034">
    <property type="protein sequence ID" value="OPH10077.1"/>
    <property type="molecule type" value="Genomic_DNA"/>
</dbReference>
<evidence type="ECO:0000313" key="11">
    <source>
        <dbReference type="EMBL" id="OPH10077.1"/>
    </source>
</evidence>
<feature type="site" description="Could play a key role in the communication between the regulatory and the substrate sites" evidence="9">
    <location>
        <position position="58"/>
    </location>
</feature>
<comment type="caution">
    <text evidence="9">Lacks conserved residue(s) required for the propagation of feature annotation.</text>
</comment>
<feature type="domain" description="Nucleotidyl transferase" evidence="10">
    <location>
        <begin position="6"/>
        <end position="274"/>
    </location>
</feature>
<dbReference type="InterPro" id="IPR029044">
    <property type="entry name" value="Nucleotide-diphossugar_trans"/>
</dbReference>
<keyword evidence="4 9" id="KW-0548">Nucleotidyltransferase</keyword>
<feature type="binding site" evidence="9">
    <location>
        <position position="209"/>
    </location>
    <ligand>
        <name>alpha-D-glucose 1-phosphate</name>
        <dbReference type="ChEBI" id="CHEBI:58601"/>
    </ligand>
</feature>
<dbReference type="InterPro" id="IPR023049">
    <property type="entry name" value="GlgC_bac"/>
</dbReference>
<comment type="function">
    <text evidence="9">Involved in the biosynthesis of ADP-glucose, a building block required for the elongation reactions to produce glycogen. Catalyzes the reaction between ATP and alpha-D-glucose 1-phosphate (G1P) to produce pyrophosphate and ADP-Glc.</text>
</comment>
<dbReference type="Gene3D" id="2.160.10.10">
    <property type="entry name" value="Hexapeptide repeat proteins"/>
    <property type="match status" value="1"/>
</dbReference>
<evidence type="ECO:0000259" key="10">
    <source>
        <dbReference type="Pfam" id="PF00483"/>
    </source>
</evidence>
<protein>
    <recommendedName>
        <fullName evidence="9">Glucose-1-phosphate adenylyltransferase</fullName>
        <ecNumber evidence="9">2.7.7.27</ecNumber>
    </recommendedName>
    <alternativeName>
        <fullName evidence="9">ADP-glucose pyrophosphorylase</fullName>
        <shortName evidence="9">ADPGlc PPase</shortName>
    </alternativeName>
    <alternativeName>
        <fullName evidence="9">ADP-glucose synthase</fullName>
    </alternativeName>
</protein>